<keyword evidence="1" id="KW-1277">Toxin-antitoxin system</keyword>
<evidence type="ECO:0000256" key="1">
    <source>
        <dbReference type="ARBA" id="ARBA00022649"/>
    </source>
</evidence>
<organism evidence="2 3">
    <name type="scientific">Nonlabens spongiae</name>
    <dbReference type="NCBI Taxonomy" id="331648"/>
    <lineage>
        <taxon>Bacteria</taxon>
        <taxon>Pseudomonadati</taxon>
        <taxon>Bacteroidota</taxon>
        <taxon>Flavobacteriia</taxon>
        <taxon>Flavobacteriales</taxon>
        <taxon>Flavobacteriaceae</taxon>
        <taxon>Nonlabens</taxon>
    </lineage>
</organism>
<sequence length="90" mass="10729">MKYRLSLAAKEDLIRIFNYGKLRFGEDQAIKYYNQLFDAFDRIVKYPKAFTQVDHIKPGYRRYVCGSDSIYYKISTDHIEIMTIIGNQDF</sequence>
<reference evidence="2 3" key="1">
    <citation type="submission" date="2016-11" db="EMBL/GenBank/DDBJ databases">
        <title>Trade-off between light-utilization and light-protection in marine flavobacteria.</title>
        <authorList>
            <person name="Kumagai Y."/>
        </authorList>
    </citation>
    <scope>NUCLEOTIDE SEQUENCE [LARGE SCALE GENOMIC DNA]</scope>
    <source>
        <strain evidence="2 3">JCM 13191</strain>
    </source>
</reference>
<dbReference type="Pfam" id="PF05016">
    <property type="entry name" value="ParE_toxin"/>
    <property type="match status" value="1"/>
</dbReference>
<dbReference type="OrthoDB" id="516834at2"/>
<dbReference type="Proteomes" id="UP000193431">
    <property type="component" value="Chromosome"/>
</dbReference>
<evidence type="ECO:0000313" key="2">
    <source>
        <dbReference type="EMBL" id="ARN78259.1"/>
    </source>
</evidence>
<gene>
    <name evidence="2" type="ORF">BST97_09795</name>
</gene>
<keyword evidence="3" id="KW-1185">Reference proteome</keyword>
<dbReference type="EMBL" id="CP019344">
    <property type="protein sequence ID" value="ARN78259.1"/>
    <property type="molecule type" value="Genomic_DNA"/>
</dbReference>
<dbReference type="AlphaFoldDB" id="A0A1W6MLB6"/>
<dbReference type="RefSeq" id="WP_085767061.1">
    <property type="nucleotide sequence ID" value="NZ_CP019344.1"/>
</dbReference>
<dbReference type="STRING" id="331648.BST97_09795"/>
<evidence type="ECO:0000313" key="3">
    <source>
        <dbReference type="Proteomes" id="UP000193431"/>
    </source>
</evidence>
<proteinExistence type="predicted"/>
<dbReference type="InterPro" id="IPR007712">
    <property type="entry name" value="RelE/ParE_toxin"/>
</dbReference>
<accession>A0A1W6MLB6</accession>
<dbReference type="Gene3D" id="3.30.2310.20">
    <property type="entry name" value="RelE-like"/>
    <property type="match status" value="1"/>
</dbReference>
<protein>
    <submittedName>
        <fullName evidence="2">Plasmid stabilization protein</fullName>
    </submittedName>
</protein>
<dbReference type="InterPro" id="IPR035093">
    <property type="entry name" value="RelE/ParE_toxin_dom_sf"/>
</dbReference>
<name>A0A1W6MLB6_9FLAO</name>